<keyword evidence="5" id="KW-0560">Oxidoreductase</keyword>
<dbReference type="Proteomes" id="UP001392437">
    <property type="component" value="Unassembled WGS sequence"/>
</dbReference>
<keyword evidence="3" id="KW-0349">Heme</keyword>
<evidence type="ECO:0000256" key="3">
    <source>
        <dbReference type="ARBA" id="ARBA00022617"/>
    </source>
</evidence>
<keyword evidence="6" id="KW-0408">Iron</keyword>
<organism evidence="10 11">
    <name type="scientific">Apiospora kogelbergensis</name>
    <dbReference type="NCBI Taxonomy" id="1337665"/>
    <lineage>
        <taxon>Eukaryota</taxon>
        <taxon>Fungi</taxon>
        <taxon>Dikarya</taxon>
        <taxon>Ascomycota</taxon>
        <taxon>Pezizomycotina</taxon>
        <taxon>Sordariomycetes</taxon>
        <taxon>Xylariomycetidae</taxon>
        <taxon>Amphisphaeriales</taxon>
        <taxon>Apiosporaceae</taxon>
        <taxon>Apiospora</taxon>
    </lineage>
</organism>
<evidence type="ECO:0000256" key="8">
    <source>
        <dbReference type="SAM" id="SignalP"/>
    </source>
</evidence>
<comment type="cofactor">
    <cofactor evidence="1">
        <name>heme b</name>
        <dbReference type="ChEBI" id="CHEBI:60344"/>
    </cofactor>
</comment>
<keyword evidence="11" id="KW-1185">Reference proteome</keyword>
<dbReference type="Gene3D" id="1.10.489.10">
    <property type="entry name" value="Chloroperoxidase-like"/>
    <property type="match status" value="1"/>
</dbReference>
<dbReference type="AlphaFoldDB" id="A0AAW0RA75"/>
<dbReference type="EMBL" id="JAQQWP010000002">
    <property type="protein sequence ID" value="KAK8130691.1"/>
    <property type="molecule type" value="Genomic_DNA"/>
</dbReference>
<evidence type="ECO:0000313" key="10">
    <source>
        <dbReference type="EMBL" id="KAK8130691.1"/>
    </source>
</evidence>
<evidence type="ECO:0000256" key="6">
    <source>
        <dbReference type="ARBA" id="ARBA00023004"/>
    </source>
</evidence>
<evidence type="ECO:0000256" key="4">
    <source>
        <dbReference type="ARBA" id="ARBA00022723"/>
    </source>
</evidence>
<dbReference type="PROSITE" id="PS51405">
    <property type="entry name" value="HEME_HALOPEROXIDASE"/>
    <property type="match status" value="1"/>
</dbReference>
<dbReference type="PANTHER" id="PTHR33577:SF7">
    <property type="entry name" value="HEME HALOPEROXIDASE FAMILY PROFILE DOMAIN-CONTAINING PROTEIN"/>
    <property type="match status" value="1"/>
</dbReference>
<evidence type="ECO:0000256" key="2">
    <source>
        <dbReference type="ARBA" id="ARBA00022559"/>
    </source>
</evidence>
<dbReference type="InterPro" id="IPR000028">
    <property type="entry name" value="Chloroperoxidase"/>
</dbReference>
<keyword evidence="8" id="KW-0732">Signal</keyword>
<feature type="domain" description="Heme haloperoxidase family profile" evidence="9">
    <location>
        <begin position="21"/>
        <end position="232"/>
    </location>
</feature>
<evidence type="ECO:0000313" key="11">
    <source>
        <dbReference type="Proteomes" id="UP001392437"/>
    </source>
</evidence>
<protein>
    <submittedName>
        <fullName evidence="10">Cloroperoxidase</fullName>
    </submittedName>
</protein>
<dbReference type="GO" id="GO:0004601">
    <property type="term" value="F:peroxidase activity"/>
    <property type="evidence" value="ECO:0007669"/>
    <property type="project" value="UniProtKB-KW"/>
</dbReference>
<dbReference type="InterPro" id="IPR036851">
    <property type="entry name" value="Chloroperoxidase-like_sf"/>
</dbReference>
<evidence type="ECO:0000256" key="1">
    <source>
        <dbReference type="ARBA" id="ARBA00001970"/>
    </source>
</evidence>
<name>A0AAW0RA75_9PEZI</name>
<comment type="caution">
    <text evidence="10">The sequence shown here is derived from an EMBL/GenBank/DDBJ whole genome shotgun (WGS) entry which is preliminary data.</text>
</comment>
<dbReference type="PANTHER" id="PTHR33577">
    <property type="entry name" value="STERIGMATOCYSTIN BIOSYNTHESIS PEROXIDASE STCC-RELATED"/>
    <property type="match status" value="1"/>
</dbReference>
<evidence type="ECO:0000256" key="5">
    <source>
        <dbReference type="ARBA" id="ARBA00023002"/>
    </source>
</evidence>
<evidence type="ECO:0000259" key="9">
    <source>
        <dbReference type="PROSITE" id="PS51405"/>
    </source>
</evidence>
<gene>
    <name evidence="10" type="ORF">PG999_003071</name>
</gene>
<keyword evidence="2" id="KW-0575">Peroxidase</keyword>
<comment type="similarity">
    <text evidence="7">Belongs to the chloroperoxidase family.</text>
</comment>
<reference evidence="10 11" key="1">
    <citation type="submission" date="2023-01" db="EMBL/GenBank/DDBJ databases">
        <title>Analysis of 21 Apiospora genomes using comparative genomics revels a genus with tremendous synthesis potential of carbohydrate active enzymes and secondary metabolites.</title>
        <authorList>
            <person name="Sorensen T."/>
        </authorList>
    </citation>
    <scope>NUCLEOTIDE SEQUENCE [LARGE SCALE GENOMIC DNA]</scope>
    <source>
        <strain evidence="10 11">CBS 117206</strain>
    </source>
</reference>
<keyword evidence="4" id="KW-0479">Metal-binding</keyword>
<proteinExistence type="inferred from homology"/>
<feature type="chain" id="PRO_5043441100" evidence="8">
    <location>
        <begin position="18"/>
        <end position="263"/>
    </location>
</feature>
<dbReference type="SUPFAM" id="SSF47571">
    <property type="entry name" value="Cloroperoxidase"/>
    <property type="match status" value="1"/>
</dbReference>
<dbReference type="Pfam" id="PF01328">
    <property type="entry name" value="Peroxidase_2"/>
    <property type="match status" value="1"/>
</dbReference>
<dbReference type="GO" id="GO:0046872">
    <property type="term" value="F:metal ion binding"/>
    <property type="evidence" value="ECO:0007669"/>
    <property type="project" value="UniProtKB-KW"/>
</dbReference>
<accession>A0AAW0RA75</accession>
<feature type="signal peptide" evidence="8">
    <location>
        <begin position="1"/>
        <end position="17"/>
    </location>
</feature>
<evidence type="ECO:0000256" key="7">
    <source>
        <dbReference type="ARBA" id="ARBA00025795"/>
    </source>
</evidence>
<sequence>MRTILVPVLTFAGFCSAFPEPSRGWRASGPGDARSPCPLLNALANHGYLPHDGRDIERDTIVDALEDAVNLDRPWSDIFFQEALSTVPVANATRFSLHHLSQQNAIEHDASLSRPDVFFSPHQDVFDPAVFAETRSYWPDPVITVRQAAAACAGRVRTANRTNPAFELNRAGAPASLAETAVYILAFGDVGAGTVRRELVEHFFENERLPFELGWEKSKFALTQKHLEDMSGRVAAESDALLGEAAKMGISIDAQRPLVRLEL</sequence>